<dbReference type="InterPro" id="IPR016161">
    <property type="entry name" value="Ald_DH/histidinol_DH"/>
</dbReference>
<reference evidence="3" key="1">
    <citation type="journal article" date="2021" name="Nat. Microbiol.">
        <title>Cocultivation of an ultrasmall environmental parasitic bacterium with lytic ability against bacteria associated with wastewater foams.</title>
        <authorList>
            <person name="Batinovic S."/>
            <person name="Rose J.J.A."/>
            <person name="Ratcliffe J."/>
            <person name="Seviour R.J."/>
            <person name="Petrovski S."/>
        </authorList>
    </citation>
    <scope>NUCLEOTIDE SEQUENCE</scope>
    <source>
        <strain evidence="3">CON44</strain>
    </source>
</reference>
<dbReference type="Gene3D" id="3.40.309.10">
    <property type="entry name" value="Aldehyde Dehydrogenase, Chain A, domain 2"/>
    <property type="match status" value="1"/>
</dbReference>
<organism evidence="3">
    <name type="scientific">Gordonia amarae</name>
    <dbReference type="NCBI Taxonomy" id="36821"/>
    <lineage>
        <taxon>Bacteria</taxon>
        <taxon>Bacillati</taxon>
        <taxon>Actinomycetota</taxon>
        <taxon>Actinomycetes</taxon>
        <taxon>Mycobacteriales</taxon>
        <taxon>Gordoniaceae</taxon>
        <taxon>Gordonia</taxon>
    </lineage>
</organism>
<dbReference type="EMBL" id="CP045810">
    <property type="protein sequence ID" value="QHN41122.1"/>
    <property type="molecule type" value="Genomic_DNA"/>
</dbReference>
<dbReference type="FunFam" id="3.40.309.10:FF:000012">
    <property type="entry name" value="Betaine aldehyde dehydrogenase"/>
    <property type="match status" value="1"/>
</dbReference>
<sequence>MTISPAPVDVLPDPRPIIDNARPDTAGGAFAHVYAATGKHTVDVPLTGPADVDRAIAAARAAHRDWKHVAPPERRKLLNALADSLEAHFEEMVSIQVTENGIPWTIASGHVLQVIEMLRYAAGWPDKLTGDVNAAWPGPALDYSVLEPYGVVGIIVPWNSALFCLGSVLGAALAAGNCVVIKPPEFTPFTTLRLIELAIEAGFPPGVLNVVPGDGAVGAALVEHPGIDKIHFTGSGATATRILQSAAVNLTPVATELGGKSPNIIFDDADLDAASFMALAFCMQVSGQGCINGTRILVQDSVHDEVVARLEQNAAMFAPGDPRLPETMFGPVINQAAIDRITGFIERAKDASAGTLVTGGSRAAGDFADGFYLEPTIFADVDPASEIARTEIFGPVMAVIRFTDEADALDKANDTDFGLASYIQTTNLGRAHRMAAELDAGMVWINGLGFPPSIPFGGVKQSGTGRSGGLAGIHEFSRTKNVWISL</sequence>
<accession>A0A857L2Q2</accession>
<gene>
    <name evidence="3" type="ORF">GII30_19885</name>
</gene>
<dbReference type="AlphaFoldDB" id="A0A857L2Q2"/>
<dbReference type="RefSeq" id="WP_005184548.1">
    <property type="nucleotide sequence ID" value="NZ_CP045804.1"/>
</dbReference>
<protein>
    <submittedName>
        <fullName evidence="3">Aldehyde dehydrogenase family protein</fullName>
    </submittedName>
</protein>
<name>A0A857L2Q2_9ACTN</name>
<dbReference type="InterPro" id="IPR016163">
    <property type="entry name" value="Ald_DH_C"/>
</dbReference>
<dbReference type="FunFam" id="3.40.605.10:FF:000007">
    <property type="entry name" value="NAD/NADP-dependent betaine aldehyde dehydrogenase"/>
    <property type="match status" value="1"/>
</dbReference>
<evidence type="ECO:0000313" key="3">
    <source>
        <dbReference type="EMBL" id="QHN41122.1"/>
    </source>
</evidence>
<keyword evidence="2" id="KW-0560">Oxidoreductase</keyword>
<dbReference type="Gene3D" id="3.40.605.10">
    <property type="entry name" value="Aldehyde Dehydrogenase, Chain A, domain 1"/>
    <property type="match status" value="1"/>
</dbReference>
<comment type="similarity">
    <text evidence="1">Belongs to the aldehyde dehydrogenase family.</text>
</comment>
<evidence type="ECO:0000256" key="1">
    <source>
        <dbReference type="ARBA" id="ARBA00009986"/>
    </source>
</evidence>
<proteinExistence type="inferred from homology"/>
<dbReference type="InterPro" id="IPR015590">
    <property type="entry name" value="Aldehyde_DH_dom"/>
</dbReference>
<dbReference type="PANTHER" id="PTHR11699">
    <property type="entry name" value="ALDEHYDE DEHYDROGENASE-RELATED"/>
    <property type="match status" value="1"/>
</dbReference>
<evidence type="ECO:0000256" key="2">
    <source>
        <dbReference type="ARBA" id="ARBA00023002"/>
    </source>
</evidence>
<dbReference type="Pfam" id="PF00171">
    <property type="entry name" value="Aldedh"/>
    <property type="match status" value="1"/>
</dbReference>
<dbReference type="SUPFAM" id="SSF53720">
    <property type="entry name" value="ALDH-like"/>
    <property type="match status" value="1"/>
</dbReference>
<dbReference type="InterPro" id="IPR016162">
    <property type="entry name" value="Ald_DH_N"/>
</dbReference>
<dbReference type="GO" id="GO:0016620">
    <property type="term" value="F:oxidoreductase activity, acting on the aldehyde or oxo group of donors, NAD or NADP as acceptor"/>
    <property type="evidence" value="ECO:0007669"/>
    <property type="project" value="InterPro"/>
</dbReference>